<proteinExistence type="predicted"/>
<dbReference type="EMBL" id="QGMY01000004">
    <property type="protein sequence ID" value="PWR73032.1"/>
    <property type="molecule type" value="Genomic_DNA"/>
</dbReference>
<dbReference type="Proteomes" id="UP000245657">
    <property type="component" value="Unassembled WGS sequence"/>
</dbReference>
<dbReference type="OrthoDB" id="134458at2157"/>
<dbReference type="AlphaFoldDB" id="A0A2V2MYL6"/>
<evidence type="ECO:0000313" key="2">
    <source>
        <dbReference type="Proteomes" id="UP000245657"/>
    </source>
</evidence>
<dbReference type="GeneID" id="97550034"/>
<dbReference type="InterPro" id="IPR014958">
    <property type="entry name" value="DGC"/>
</dbReference>
<name>A0A2V2MYL6_9EURY</name>
<organism evidence="1 2">
    <name type="scientific">Methanospirillum lacunae</name>
    <dbReference type="NCBI Taxonomy" id="668570"/>
    <lineage>
        <taxon>Archaea</taxon>
        <taxon>Methanobacteriati</taxon>
        <taxon>Methanobacteriota</taxon>
        <taxon>Stenosarchaea group</taxon>
        <taxon>Methanomicrobia</taxon>
        <taxon>Methanomicrobiales</taxon>
        <taxon>Methanospirillaceae</taxon>
        <taxon>Methanospirillum</taxon>
    </lineage>
</organism>
<gene>
    <name evidence="1" type="ORF">DK846_05465</name>
</gene>
<keyword evidence="2" id="KW-1185">Reference proteome</keyword>
<reference evidence="1 2" key="1">
    <citation type="submission" date="2018-05" db="EMBL/GenBank/DDBJ databases">
        <title>Draft genome of Methanospirillum lacunae Ki8-1.</title>
        <authorList>
            <person name="Dueholm M.S."/>
            <person name="Nielsen P.H."/>
            <person name="Bakmann L.F."/>
            <person name="Otzen D.E."/>
        </authorList>
    </citation>
    <scope>NUCLEOTIDE SEQUENCE [LARGE SCALE GENOMIC DNA]</scope>
    <source>
        <strain evidence="1 2">Ki8-1</strain>
    </source>
</reference>
<evidence type="ECO:0008006" key="3">
    <source>
        <dbReference type="Google" id="ProtNLM"/>
    </source>
</evidence>
<evidence type="ECO:0000313" key="1">
    <source>
        <dbReference type="EMBL" id="PWR73032.1"/>
    </source>
</evidence>
<accession>A0A2V2MYL6</accession>
<dbReference type="RefSeq" id="WP_109967933.1">
    <property type="nucleotide sequence ID" value="NZ_CP176093.1"/>
</dbReference>
<sequence>MARPIILATCSGVCNVGQLTTLAAMQLVRRFPGFYRWVKIEKGKAIKFISPDDSIWVLVGCNERCACKELEKSGVGYGRTVIATDLGIVRDVNAEGRFDEISRFVDIIPLRNE</sequence>
<dbReference type="Pfam" id="PF08859">
    <property type="entry name" value="DGC"/>
    <property type="match status" value="1"/>
</dbReference>
<comment type="caution">
    <text evidence="1">The sequence shown here is derived from an EMBL/GenBank/DDBJ whole genome shotgun (WGS) entry which is preliminary data.</text>
</comment>
<protein>
    <recommendedName>
        <fullName evidence="3">Zinc-binding protein</fullName>
    </recommendedName>
</protein>